<dbReference type="GO" id="GO:0009425">
    <property type="term" value="C:bacterial-type flagellum basal body"/>
    <property type="evidence" value="ECO:0007669"/>
    <property type="project" value="UniProtKB-SubCell"/>
</dbReference>
<dbReference type="NCBIfam" id="TIGR01402">
    <property type="entry name" value="fliQ"/>
    <property type="match status" value="1"/>
</dbReference>
<dbReference type="PANTHER" id="PTHR34040:SF2">
    <property type="entry name" value="FLAGELLAR BIOSYNTHETIC PROTEIN FLIQ"/>
    <property type="match status" value="1"/>
</dbReference>
<dbReference type="GO" id="GO:0005886">
    <property type="term" value="C:plasma membrane"/>
    <property type="evidence" value="ECO:0007669"/>
    <property type="project" value="UniProtKB-SubCell"/>
</dbReference>
<evidence type="ECO:0000256" key="3">
    <source>
        <dbReference type="ARBA" id="ARBA00021718"/>
    </source>
</evidence>
<keyword evidence="10" id="KW-0282">Flagellum</keyword>
<dbReference type="PANTHER" id="PTHR34040">
    <property type="entry name" value="FLAGELLAR BIOSYNTHETIC PROTEIN FLIQ"/>
    <property type="match status" value="1"/>
</dbReference>
<evidence type="ECO:0000256" key="7">
    <source>
        <dbReference type="ARBA" id="ARBA00023136"/>
    </source>
</evidence>
<keyword evidence="11" id="KW-1185">Reference proteome</keyword>
<dbReference type="GO" id="GO:0009306">
    <property type="term" value="P:protein secretion"/>
    <property type="evidence" value="ECO:0007669"/>
    <property type="project" value="InterPro"/>
</dbReference>
<proteinExistence type="inferred from homology"/>
<sequence>MEQMVIDLARDALLVVIKVSAPMLLMGLTVGLIVSIFQTVTSIQESTLAFIPKILAVFVAILIFGPWMLTTLLEYINNLYTNMNMYIH</sequence>
<keyword evidence="8 9" id="KW-0975">Bacterial flagellum</keyword>
<reference evidence="10 11" key="1">
    <citation type="submission" date="2019-12" db="EMBL/GenBank/DDBJ databases">
        <title>Defluviitalea raffinosedens, isolated from a biogas fermenter, genome sequencing and characterization.</title>
        <authorList>
            <person name="Rettenmaier R."/>
            <person name="Schneider M."/>
            <person name="Neuhaus K."/>
            <person name="Liebl W."/>
            <person name="Zverlov V."/>
        </authorList>
    </citation>
    <scope>NUCLEOTIDE SEQUENCE [LARGE SCALE GENOMIC DNA]</scope>
    <source>
        <strain evidence="10 11">249c-K6</strain>
    </source>
</reference>
<keyword evidence="4 9" id="KW-1003">Cell membrane</keyword>
<keyword evidence="5 9" id="KW-0812">Transmembrane</keyword>
<evidence type="ECO:0000256" key="8">
    <source>
        <dbReference type="ARBA" id="ARBA00023143"/>
    </source>
</evidence>
<gene>
    <name evidence="9 10" type="primary">fliQ</name>
    <name evidence="10" type="ORF">GND95_01060</name>
</gene>
<comment type="similarity">
    <text evidence="2 9">Belongs to the FliQ/MopD/SpaQ family.</text>
</comment>
<comment type="function">
    <text evidence="9">Role in flagellar biosynthesis.</text>
</comment>
<keyword evidence="10" id="KW-0969">Cilium</keyword>
<feature type="transmembrane region" description="Helical" evidence="9">
    <location>
        <begin position="12"/>
        <end position="34"/>
    </location>
</feature>
<dbReference type="InterPro" id="IPR002191">
    <property type="entry name" value="Bac_export_3"/>
</dbReference>
<name>A0A7C8HH25_9FIRM</name>
<evidence type="ECO:0000256" key="5">
    <source>
        <dbReference type="ARBA" id="ARBA00022692"/>
    </source>
</evidence>
<dbReference type="Pfam" id="PF01313">
    <property type="entry name" value="Bac_export_3"/>
    <property type="match status" value="1"/>
</dbReference>
<keyword evidence="6 9" id="KW-1133">Transmembrane helix</keyword>
<feature type="transmembrane region" description="Helical" evidence="9">
    <location>
        <begin position="54"/>
        <end position="76"/>
    </location>
</feature>
<dbReference type="AlphaFoldDB" id="A0A7C8HH25"/>
<accession>A0A7C8HH25</accession>
<comment type="caution">
    <text evidence="10">The sequence shown here is derived from an EMBL/GenBank/DDBJ whole genome shotgun (WGS) entry which is preliminary data.</text>
</comment>
<dbReference type="InterPro" id="IPR006305">
    <property type="entry name" value="FliQ"/>
</dbReference>
<dbReference type="OrthoDB" id="9806440at2"/>
<evidence type="ECO:0000313" key="11">
    <source>
        <dbReference type="Proteomes" id="UP000483018"/>
    </source>
</evidence>
<evidence type="ECO:0000256" key="9">
    <source>
        <dbReference type="RuleBase" id="RU364090"/>
    </source>
</evidence>
<dbReference type="EMBL" id="WSLF01000001">
    <property type="protein sequence ID" value="KAE9637052.1"/>
    <property type="molecule type" value="Genomic_DNA"/>
</dbReference>
<evidence type="ECO:0000256" key="2">
    <source>
        <dbReference type="ARBA" id="ARBA00006156"/>
    </source>
</evidence>
<dbReference type="PIRSF" id="PIRSF004669">
    <property type="entry name" value="FliQ"/>
    <property type="match status" value="1"/>
</dbReference>
<evidence type="ECO:0000256" key="1">
    <source>
        <dbReference type="ARBA" id="ARBA00004651"/>
    </source>
</evidence>
<protein>
    <recommendedName>
        <fullName evidence="3 9">Flagellar biosynthetic protein FliQ</fullName>
    </recommendedName>
</protein>
<keyword evidence="10" id="KW-0966">Cell projection</keyword>
<evidence type="ECO:0000256" key="4">
    <source>
        <dbReference type="ARBA" id="ARBA00022475"/>
    </source>
</evidence>
<dbReference type="RefSeq" id="WP_158738969.1">
    <property type="nucleotide sequence ID" value="NZ_WSLF01000001.1"/>
</dbReference>
<evidence type="ECO:0000313" key="10">
    <source>
        <dbReference type="EMBL" id="KAE9637052.1"/>
    </source>
</evidence>
<comment type="subcellular location">
    <subcellularLocation>
        <location evidence="1 9">Cell membrane</location>
        <topology evidence="1">Multi-pass membrane protein</topology>
    </subcellularLocation>
    <subcellularLocation>
        <location evidence="9">Bacterial flagellum basal body</location>
    </subcellularLocation>
</comment>
<dbReference type="GO" id="GO:0044780">
    <property type="term" value="P:bacterial-type flagellum assembly"/>
    <property type="evidence" value="ECO:0007669"/>
    <property type="project" value="InterPro"/>
</dbReference>
<evidence type="ECO:0000256" key="6">
    <source>
        <dbReference type="ARBA" id="ARBA00022989"/>
    </source>
</evidence>
<keyword evidence="7 9" id="KW-0472">Membrane</keyword>
<organism evidence="10 11">
    <name type="scientific">Defluviitalea raffinosedens</name>
    <dbReference type="NCBI Taxonomy" id="1450156"/>
    <lineage>
        <taxon>Bacteria</taxon>
        <taxon>Bacillati</taxon>
        <taxon>Bacillota</taxon>
        <taxon>Clostridia</taxon>
        <taxon>Lachnospirales</taxon>
        <taxon>Defluviitaleaceae</taxon>
        <taxon>Defluviitalea</taxon>
    </lineage>
</organism>
<dbReference type="Proteomes" id="UP000483018">
    <property type="component" value="Unassembled WGS sequence"/>
</dbReference>
<dbReference type="PRINTS" id="PR00952">
    <property type="entry name" value="TYPE3IMQPROT"/>
</dbReference>